<evidence type="ECO:0000256" key="1">
    <source>
        <dbReference type="ARBA" id="ARBA00010923"/>
    </source>
</evidence>
<keyword evidence="4" id="KW-0175">Coiled coil</keyword>
<dbReference type="Proteomes" id="UP000075680">
    <property type="component" value="Unassembled WGS sequence"/>
</dbReference>
<dbReference type="InterPro" id="IPR044946">
    <property type="entry name" value="Restrct_endonuc_typeI_TRD_sf"/>
</dbReference>
<feature type="domain" description="Type I restriction modification DNA specificity" evidence="5">
    <location>
        <begin position="19"/>
        <end position="210"/>
    </location>
</feature>
<evidence type="ECO:0000313" key="7">
    <source>
        <dbReference type="Proteomes" id="UP000075680"/>
    </source>
</evidence>
<sequence>MSELKIPQDYKQTEIGVIPEDWDCDSLESVCPKGRKYCIVDGPFGSNLKTEHYRKSGIPIITSGFVTEGIFQVDNYLFVDEEKFRQEKRSAVNPGDIVMAKIGARCGASAILPKEHVVGILSGNALKITIDESKHNTYFIWQLLWDLYTKGSLDDITTTGAQPAISMSSLKKYLIPLPPINEQTAIATALSDVDALICELEKLIAKKQAIKTATMQQLLTGKTRLPQFALREDGSKKGYKQSELGEIPEDWEAKTVYELAEKQKSQFDDGDWIEAEHITDKGIRLIQTGNIGIGQYVEKDTKKYIYSESFEKLRCKELQKGDLLICRLAEPAGRACIFTDVGEQRVITSVDVTIFRPPSYLADRKFYVQYFSLDVWFKSVLEQVGGTTHKRISRGALGRIFVSYPSIQEQTAIATILSDMDSEIQALEKRLNKTRQIKQGMMQELLTGKTRLVQPEARGV</sequence>
<protein>
    <submittedName>
        <fullName evidence="6">EcoKI restriction-modification system protein HsdS</fullName>
    </submittedName>
</protein>
<dbReference type="Pfam" id="PF01420">
    <property type="entry name" value="Methylase_S"/>
    <property type="match status" value="2"/>
</dbReference>
<comment type="caution">
    <text evidence="6">The sequence shown here is derived from an EMBL/GenBank/DDBJ whole genome shotgun (WGS) entry which is preliminary data.</text>
</comment>
<dbReference type="PATRIC" id="fig|52133.18.peg.1993"/>
<dbReference type="PANTHER" id="PTHR30408">
    <property type="entry name" value="TYPE-1 RESTRICTION ENZYME ECOKI SPECIFICITY PROTEIN"/>
    <property type="match status" value="1"/>
</dbReference>
<dbReference type="GO" id="GO:0003677">
    <property type="term" value="F:DNA binding"/>
    <property type="evidence" value="ECO:0007669"/>
    <property type="project" value="UniProtKB-KW"/>
</dbReference>
<evidence type="ECO:0000256" key="2">
    <source>
        <dbReference type="ARBA" id="ARBA00022747"/>
    </source>
</evidence>
<evidence type="ECO:0000313" key="6">
    <source>
        <dbReference type="EMBL" id="KXZ68065.1"/>
    </source>
</evidence>
<dbReference type="Gene3D" id="3.90.220.20">
    <property type="entry name" value="DNA methylase specificity domains"/>
    <property type="match status" value="2"/>
</dbReference>
<dbReference type="InterPro" id="IPR052021">
    <property type="entry name" value="Type-I_RS_S_subunit"/>
</dbReference>
<feature type="coiled-coil region" evidence="4">
    <location>
        <begin position="417"/>
        <end position="444"/>
    </location>
</feature>
<reference evidence="6 7" key="1">
    <citation type="journal article" date="2016" name="Sci. Rep.">
        <title>Genomic and phenotypic characterization of the species Acinetobacter venetianus.</title>
        <authorList>
            <person name="Fondi M."/>
            <person name="Maida I."/>
            <person name="Perrin E."/>
            <person name="Orlandini V."/>
            <person name="La Torre L."/>
            <person name="Bosi E."/>
            <person name="Negroni A."/>
            <person name="Zanaroli G."/>
            <person name="Fava F."/>
            <person name="Decorosi F."/>
            <person name="Giovannetti L."/>
            <person name="Viti C."/>
            <person name="Vaneechoutte M."/>
            <person name="Dijkshoorn L."/>
            <person name="Fani R."/>
        </authorList>
    </citation>
    <scope>NUCLEOTIDE SEQUENCE [LARGE SCALE GENOMIC DNA]</scope>
    <source>
        <strain evidence="6 7">LUH5627</strain>
    </source>
</reference>
<comment type="similarity">
    <text evidence="1">Belongs to the type-I restriction system S methylase family.</text>
</comment>
<name>A0A150HNL7_9GAMM</name>
<dbReference type="Gene3D" id="1.10.287.1120">
    <property type="entry name" value="Bipartite methylase S protein"/>
    <property type="match status" value="1"/>
</dbReference>
<dbReference type="AlphaFoldDB" id="A0A150HNL7"/>
<keyword evidence="3" id="KW-0238">DNA-binding</keyword>
<dbReference type="EMBL" id="JRUE01000174">
    <property type="protein sequence ID" value="KXZ68065.1"/>
    <property type="molecule type" value="Genomic_DNA"/>
</dbReference>
<dbReference type="PANTHER" id="PTHR30408:SF12">
    <property type="entry name" value="TYPE I RESTRICTION ENZYME MJAVIII SPECIFICITY SUBUNIT"/>
    <property type="match status" value="1"/>
</dbReference>
<evidence type="ECO:0000256" key="4">
    <source>
        <dbReference type="SAM" id="Coils"/>
    </source>
</evidence>
<dbReference type="SUPFAM" id="SSF116734">
    <property type="entry name" value="DNA methylase specificity domain"/>
    <property type="match status" value="2"/>
</dbReference>
<proteinExistence type="inferred from homology"/>
<gene>
    <name evidence="6" type="ORF">AVENLUH5627_01917</name>
</gene>
<keyword evidence="2" id="KW-0680">Restriction system</keyword>
<organism evidence="6 7">
    <name type="scientific">Acinetobacter venetianus</name>
    <dbReference type="NCBI Taxonomy" id="52133"/>
    <lineage>
        <taxon>Bacteria</taxon>
        <taxon>Pseudomonadati</taxon>
        <taxon>Pseudomonadota</taxon>
        <taxon>Gammaproteobacteria</taxon>
        <taxon>Moraxellales</taxon>
        <taxon>Moraxellaceae</taxon>
        <taxon>Acinetobacter</taxon>
    </lineage>
</organism>
<accession>A0A150HNL7</accession>
<dbReference type="RefSeq" id="WP_061518894.1">
    <property type="nucleotide sequence ID" value="NZ_JRUE01000174.1"/>
</dbReference>
<feature type="domain" description="Type I restriction modification DNA specificity" evidence="5">
    <location>
        <begin position="248"/>
        <end position="432"/>
    </location>
</feature>
<evidence type="ECO:0000256" key="3">
    <source>
        <dbReference type="ARBA" id="ARBA00023125"/>
    </source>
</evidence>
<dbReference type="GO" id="GO:0009307">
    <property type="term" value="P:DNA restriction-modification system"/>
    <property type="evidence" value="ECO:0007669"/>
    <property type="project" value="UniProtKB-KW"/>
</dbReference>
<dbReference type="InterPro" id="IPR000055">
    <property type="entry name" value="Restrct_endonuc_typeI_TRD"/>
</dbReference>
<evidence type="ECO:0000259" key="5">
    <source>
        <dbReference type="Pfam" id="PF01420"/>
    </source>
</evidence>